<dbReference type="Pfam" id="PF13365">
    <property type="entry name" value="Trypsin_2"/>
    <property type="match status" value="1"/>
</dbReference>
<protein>
    <submittedName>
        <fullName evidence="1">Serine protease</fullName>
    </submittedName>
</protein>
<dbReference type="GO" id="GO:0008233">
    <property type="term" value="F:peptidase activity"/>
    <property type="evidence" value="ECO:0007669"/>
    <property type="project" value="UniProtKB-KW"/>
</dbReference>
<accession>A0A4P6UI32</accession>
<dbReference type="SUPFAM" id="SSF50494">
    <property type="entry name" value="Trypsin-like serine proteases"/>
    <property type="match status" value="1"/>
</dbReference>
<sequence>MKLDLADIREYVVPLFVAEDPAFLAPEQPVVVSRKRFIGTAFFVSKNGVALTAAHCVPAPSAIPNQHAFLAIIWDGQRPRAQQVQIATVLDEQDIAVLKIAHSPSKYLPVSFEPIHMAQDIVTVGIPQHSVSGSAFEYRCLKGHVTMVSRMLELSCPAPRGMSGSPIFHGSKVVGVMSGNARSESLEDQSETTVEKFGPLTRETKTVTMAVTNYGQAEPLAKLAGKPLPFTEGVAFEQFLENLNTVT</sequence>
<name>A0A4P6UI32_9BURK</name>
<dbReference type="OrthoDB" id="212300at2"/>
<dbReference type="EMBL" id="CP031395">
    <property type="protein sequence ID" value="QBK04732.1"/>
    <property type="molecule type" value="Genomic_DNA"/>
</dbReference>
<evidence type="ECO:0000313" key="1">
    <source>
        <dbReference type="EMBL" id="QBK04732.1"/>
    </source>
</evidence>
<keyword evidence="1" id="KW-0645">Protease</keyword>
<dbReference type="RefSeq" id="WP_131279117.1">
    <property type="nucleotide sequence ID" value="NZ_CP031395.1"/>
</dbReference>
<dbReference type="AlphaFoldDB" id="A0A4P6UI32"/>
<dbReference type="Gene3D" id="2.40.10.120">
    <property type="match status" value="1"/>
</dbReference>
<dbReference type="GO" id="GO:0006508">
    <property type="term" value="P:proteolysis"/>
    <property type="evidence" value="ECO:0007669"/>
    <property type="project" value="UniProtKB-KW"/>
</dbReference>
<dbReference type="InterPro" id="IPR009003">
    <property type="entry name" value="Peptidase_S1_PA"/>
</dbReference>
<reference evidence="1 2" key="1">
    <citation type="submission" date="2018-07" db="EMBL/GenBank/DDBJ databases">
        <title>Exploring interactions and the metabolic potential of the ultra-small soil bacteria Hylemonella gracilis.</title>
        <authorList>
            <person name="Tyc O."/>
            <person name="Kulkarni P."/>
            <person name="Gawehns F."/>
            <person name="Hundscheid M."/>
            <person name="Zweers H."/>
            <person name="Garbeva P."/>
        </authorList>
    </citation>
    <scope>NUCLEOTIDE SEQUENCE [LARGE SCALE GENOMIC DNA]</scope>
    <source>
        <strain evidence="1 2">NS1</strain>
    </source>
</reference>
<evidence type="ECO:0000313" key="2">
    <source>
        <dbReference type="Proteomes" id="UP000292939"/>
    </source>
</evidence>
<gene>
    <name evidence="1" type="ORF">DW355_08060</name>
</gene>
<dbReference type="Proteomes" id="UP000292939">
    <property type="component" value="Chromosome"/>
</dbReference>
<organism evidence="1 2">
    <name type="scientific">Hylemonella gracilis</name>
    <dbReference type="NCBI Taxonomy" id="80880"/>
    <lineage>
        <taxon>Bacteria</taxon>
        <taxon>Pseudomonadati</taxon>
        <taxon>Pseudomonadota</taxon>
        <taxon>Betaproteobacteria</taxon>
        <taxon>Burkholderiales</taxon>
        <taxon>Comamonadaceae</taxon>
        <taxon>Hylemonella</taxon>
    </lineage>
</organism>
<dbReference type="KEGG" id="hgr:DW355_08060"/>
<proteinExistence type="predicted"/>
<keyword evidence="1" id="KW-0378">Hydrolase</keyword>